<keyword evidence="2" id="KW-0812">Transmembrane</keyword>
<dbReference type="PATRIC" id="fig|76731.3.peg.3197"/>
<dbReference type="KEGG" id="rdp:RD2015_3120"/>
<feature type="region of interest" description="Disordered" evidence="1">
    <location>
        <begin position="365"/>
        <end position="386"/>
    </location>
</feature>
<dbReference type="RefSeq" id="WP_058935673.1">
    <property type="nucleotide sequence ID" value="NZ_QUMT01000001.1"/>
</dbReference>
<feature type="compositionally biased region" description="Pro residues" evidence="1">
    <location>
        <begin position="375"/>
        <end position="386"/>
    </location>
</feature>
<organism evidence="3 4">
    <name type="scientific">Roseateles depolymerans</name>
    <dbReference type="NCBI Taxonomy" id="76731"/>
    <lineage>
        <taxon>Bacteria</taxon>
        <taxon>Pseudomonadati</taxon>
        <taxon>Pseudomonadota</taxon>
        <taxon>Betaproteobacteria</taxon>
        <taxon>Burkholderiales</taxon>
        <taxon>Sphaerotilaceae</taxon>
        <taxon>Roseateles</taxon>
    </lineage>
</organism>
<protein>
    <submittedName>
        <fullName evidence="3">Uncharacterized protein</fullName>
    </submittedName>
</protein>
<evidence type="ECO:0000313" key="4">
    <source>
        <dbReference type="Proteomes" id="UP000060699"/>
    </source>
</evidence>
<proteinExistence type="predicted"/>
<keyword evidence="2" id="KW-0472">Membrane</keyword>
<sequence length="386" mass="40433">MTTPPPTGTGSAPSPAHAPPKEAGALSFFAMQNVRHAIPVAAVRTVVQGVVAPELARAVATHPNAAIATQAALTAWSAGRRILSQRHSEANPTKANAGFTGDITREGNSLSRRAWQAVQTVGIAGGDLAALGLTVASRFQPELVPVAQAAAALQLVSHLQAQVREGLRPLINTVHVGNEHGAPKPADGRNLRSQDVGWSMRGTFGAATAGIDLLAQMAMQHTLGGAPAWQASRGLAVGAGAIAGAANMLTSSVEDHLVETAQAQRMQAADPSHVRHLHWESKNPFKREELERQFERVDARVFNTLVPGMIALGLTQAMRPAMVDAGWHPDRRQSAEAGLHAAVVGLMGGALLALTVAAYQMNDTVRKDNNKKPATPKPPADPGHMV</sequence>
<keyword evidence="2" id="KW-1133">Transmembrane helix</keyword>
<name>A0A0U3MFR4_9BURK</name>
<feature type="region of interest" description="Disordered" evidence="1">
    <location>
        <begin position="1"/>
        <end position="20"/>
    </location>
</feature>
<evidence type="ECO:0000313" key="3">
    <source>
        <dbReference type="EMBL" id="ALV07581.1"/>
    </source>
</evidence>
<keyword evidence="4" id="KW-1185">Reference proteome</keyword>
<dbReference type="AlphaFoldDB" id="A0A0U3MFR4"/>
<dbReference type="OrthoDB" id="9154232at2"/>
<evidence type="ECO:0000256" key="1">
    <source>
        <dbReference type="SAM" id="MobiDB-lite"/>
    </source>
</evidence>
<reference evidence="3 4" key="1">
    <citation type="submission" date="2015-12" db="EMBL/GenBank/DDBJ databases">
        <title>Complete genome of Roseateles depolymerans KCTC 42856.</title>
        <authorList>
            <person name="Kim K.M."/>
        </authorList>
    </citation>
    <scope>NUCLEOTIDE SEQUENCE [LARGE SCALE GENOMIC DNA]</scope>
    <source>
        <strain evidence="3 4">KCTC 42856</strain>
    </source>
</reference>
<gene>
    <name evidence="3" type="ORF">RD2015_3120</name>
</gene>
<dbReference type="Proteomes" id="UP000060699">
    <property type="component" value="Chromosome"/>
</dbReference>
<dbReference type="EMBL" id="CP013729">
    <property type="protein sequence ID" value="ALV07581.1"/>
    <property type="molecule type" value="Genomic_DNA"/>
</dbReference>
<evidence type="ECO:0000256" key="2">
    <source>
        <dbReference type="SAM" id="Phobius"/>
    </source>
</evidence>
<accession>A0A0U3MFR4</accession>
<feature type="transmembrane region" description="Helical" evidence="2">
    <location>
        <begin position="338"/>
        <end position="359"/>
    </location>
</feature>